<evidence type="ECO:0000256" key="1">
    <source>
        <dbReference type="ARBA" id="ARBA00010136"/>
    </source>
</evidence>
<dbReference type="InterPro" id="IPR050344">
    <property type="entry name" value="Peptidase_M1_aminopeptidases"/>
</dbReference>
<name>A0ABR2UZV8_9PEZI</name>
<evidence type="ECO:0000256" key="6">
    <source>
        <dbReference type="ARBA" id="ARBA00022833"/>
    </source>
</evidence>
<evidence type="ECO:0000313" key="13">
    <source>
        <dbReference type="Proteomes" id="UP001408356"/>
    </source>
</evidence>
<comment type="cofactor">
    <cofactor evidence="8">
        <name>Zn(2+)</name>
        <dbReference type="ChEBI" id="CHEBI:29105"/>
    </cofactor>
    <text evidence="8">Binds 1 zinc ion per subunit.</text>
</comment>
<dbReference type="Pfam" id="PF11838">
    <property type="entry name" value="ERAP1_C"/>
    <property type="match status" value="1"/>
</dbReference>
<evidence type="ECO:0000259" key="9">
    <source>
        <dbReference type="Pfam" id="PF01433"/>
    </source>
</evidence>
<protein>
    <recommendedName>
        <fullName evidence="8">Aminopeptidase</fullName>
        <ecNumber evidence="8">3.4.11.-</ecNumber>
    </recommendedName>
</protein>
<evidence type="ECO:0000256" key="7">
    <source>
        <dbReference type="ARBA" id="ARBA00023049"/>
    </source>
</evidence>
<dbReference type="Gene3D" id="1.25.50.20">
    <property type="match status" value="1"/>
</dbReference>
<feature type="domain" description="ERAP1-like C-terminal" evidence="10">
    <location>
        <begin position="537"/>
        <end position="878"/>
    </location>
</feature>
<dbReference type="InterPro" id="IPR024571">
    <property type="entry name" value="ERAP1-like_C_dom"/>
</dbReference>
<feature type="domain" description="Aminopeptidase N-like N-terminal" evidence="11">
    <location>
        <begin position="22"/>
        <end position="211"/>
    </location>
</feature>
<keyword evidence="13" id="KW-1185">Reference proteome</keyword>
<dbReference type="Gene3D" id="2.60.40.1910">
    <property type="match status" value="1"/>
</dbReference>
<feature type="domain" description="Peptidase M1 membrane alanine aminopeptidase" evidence="9">
    <location>
        <begin position="246"/>
        <end position="466"/>
    </location>
</feature>
<dbReference type="SUPFAM" id="SSF55486">
    <property type="entry name" value="Metalloproteases ('zincins'), catalytic domain"/>
    <property type="match status" value="1"/>
</dbReference>
<keyword evidence="2 8" id="KW-0031">Aminopeptidase</keyword>
<evidence type="ECO:0000313" key="12">
    <source>
        <dbReference type="EMBL" id="KAK9420229.1"/>
    </source>
</evidence>
<keyword evidence="7 8" id="KW-0482">Metalloprotease</keyword>
<evidence type="ECO:0000259" key="10">
    <source>
        <dbReference type="Pfam" id="PF11838"/>
    </source>
</evidence>
<dbReference type="Gene3D" id="1.10.390.10">
    <property type="entry name" value="Neutral Protease Domain 2"/>
    <property type="match status" value="1"/>
</dbReference>
<evidence type="ECO:0000259" key="11">
    <source>
        <dbReference type="Pfam" id="PF17900"/>
    </source>
</evidence>
<dbReference type="InterPro" id="IPR027268">
    <property type="entry name" value="Peptidase_M4/M1_CTD_sf"/>
</dbReference>
<comment type="similarity">
    <text evidence="1 8">Belongs to the peptidase M1 family.</text>
</comment>
<dbReference type="Proteomes" id="UP001408356">
    <property type="component" value="Unassembled WGS sequence"/>
</dbReference>
<organism evidence="12 13">
    <name type="scientific">Seiridium unicorne</name>
    <dbReference type="NCBI Taxonomy" id="138068"/>
    <lineage>
        <taxon>Eukaryota</taxon>
        <taxon>Fungi</taxon>
        <taxon>Dikarya</taxon>
        <taxon>Ascomycota</taxon>
        <taxon>Pezizomycotina</taxon>
        <taxon>Sordariomycetes</taxon>
        <taxon>Xylariomycetidae</taxon>
        <taxon>Amphisphaeriales</taxon>
        <taxon>Sporocadaceae</taxon>
        <taxon>Seiridium</taxon>
    </lineage>
</organism>
<dbReference type="PANTHER" id="PTHR11533:SF174">
    <property type="entry name" value="PUROMYCIN-SENSITIVE AMINOPEPTIDASE-RELATED"/>
    <property type="match status" value="1"/>
</dbReference>
<keyword evidence="4 8" id="KW-0479">Metal-binding</keyword>
<dbReference type="EC" id="3.4.11.-" evidence="8"/>
<dbReference type="EMBL" id="JARVKF010000246">
    <property type="protein sequence ID" value="KAK9420229.1"/>
    <property type="molecule type" value="Genomic_DNA"/>
</dbReference>
<dbReference type="CDD" id="cd09601">
    <property type="entry name" value="M1_APN-Q_like"/>
    <property type="match status" value="1"/>
</dbReference>
<evidence type="ECO:0000256" key="8">
    <source>
        <dbReference type="RuleBase" id="RU364040"/>
    </source>
</evidence>
<dbReference type="InterPro" id="IPR045357">
    <property type="entry name" value="Aminopeptidase_N-like_N"/>
</dbReference>
<dbReference type="Pfam" id="PF17900">
    <property type="entry name" value="Peptidase_M1_N"/>
    <property type="match status" value="1"/>
</dbReference>
<keyword evidence="5 8" id="KW-0378">Hydrolase</keyword>
<proteinExistence type="inferred from homology"/>
<evidence type="ECO:0000256" key="4">
    <source>
        <dbReference type="ARBA" id="ARBA00022723"/>
    </source>
</evidence>
<keyword evidence="3 8" id="KW-0645">Protease</keyword>
<dbReference type="Gene3D" id="2.60.40.1730">
    <property type="entry name" value="tricorn interacting facor f3 domain"/>
    <property type="match status" value="1"/>
</dbReference>
<dbReference type="PANTHER" id="PTHR11533">
    <property type="entry name" value="PROTEASE M1 ZINC METALLOPROTEASE"/>
    <property type="match status" value="1"/>
</dbReference>
<keyword evidence="6 8" id="KW-0862">Zinc</keyword>
<dbReference type="InterPro" id="IPR042097">
    <property type="entry name" value="Aminopeptidase_N-like_N_sf"/>
</dbReference>
<gene>
    <name evidence="12" type="ORF">SUNI508_06498</name>
</gene>
<reference evidence="12 13" key="1">
    <citation type="journal article" date="2024" name="J. Plant Pathol.">
        <title>Sequence and assembly of the genome of Seiridium unicorne, isolate CBS 538.82, causal agent of cypress canker disease.</title>
        <authorList>
            <person name="Scali E."/>
            <person name="Rocca G.D."/>
            <person name="Danti R."/>
            <person name="Garbelotto M."/>
            <person name="Barberini S."/>
            <person name="Baroncelli R."/>
            <person name="Emiliani G."/>
        </authorList>
    </citation>
    <scope>NUCLEOTIDE SEQUENCE [LARGE SCALE GENOMIC DNA]</scope>
    <source>
        <strain evidence="12 13">BM-138-508</strain>
    </source>
</reference>
<evidence type="ECO:0000256" key="2">
    <source>
        <dbReference type="ARBA" id="ARBA00022438"/>
    </source>
</evidence>
<dbReference type="InterPro" id="IPR001930">
    <property type="entry name" value="Peptidase_M1"/>
</dbReference>
<dbReference type="InterPro" id="IPR034016">
    <property type="entry name" value="M1_APN-typ"/>
</dbReference>
<evidence type="ECO:0000256" key="5">
    <source>
        <dbReference type="ARBA" id="ARBA00022801"/>
    </source>
</evidence>
<evidence type="ECO:0000256" key="3">
    <source>
        <dbReference type="ARBA" id="ARBA00022670"/>
    </source>
</evidence>
<sequence length="900" mass="100417">MREVVTDRAKTPPFRLPDTIIPQHYAIEVEPNIDDGTFEGRVTIQLHVAKATQFIVFHAVRLKITQVSVEPEGGIVSYPGVNYNPEQETAYLKLKTTLHAGSQAVLSLNYEGQMAPTGTMGGMMPTPYQLPDGEVKLGFETMFEPILARSVFPCFDEPDLKAEFLVSLVVRSDLTCLSNMEVESENAVESFHETPKKRVVFKTSPKMSSYLVVLVAGYFNVIETNDFHVPIRVYAALDKDINSAAYALEIAVKSMKTHEKSFGLKYPLPKLDMVAVPGHQGGMEHWGCVTYEERGLILPASPSEYDKMRLALLIAHELAHQWFGNIVTMKFWDSLWLNEAFSEWAAVFAASQMLPDFDAWASFIASSPDGLAMDGFQAALDLDSNVGSHAIQDRNVTAGSAFDSITYLKGCSIIRMMAENLGVDVFLQGIQLYLKRFMYGNATTEQLWDTLSEVSRRDVAGFMSAWTQTVGYPLLTVNELRPTGEIVVDQSRFLQNGERDTKVGPYPVTIQLRGPDGVTTHPLTGNKTTIRVNPFKYKLNADLVGFYRVSYPLSRIHKFGVQFAGDYLSVNDKVGIISDLGAVLRTGLPSRNTNLPEFLDFLLRIKDDVDNVFVWRQILEELGTIRAAFLFEGDDVLDVLRSVKHELLAHLVAKGLLRFGSTDMIEEKFLKALIFGQLKDHPQVQQKAKAAWQKLLAGDKDALNPNIKRQIFDTVVFLDETDATWENLKSIALEGTYIRPGDPVTPIEAFASLGSSPCPGLIARSLELITPSKYPVRPSPVVTRATPFVLNWAARLSILRTLQGHPGGAEASWRWLRKNWELLHEGRKSGGIRSYAYIDVALGGLATPAHLSQVENFFADKVDSSFEMLLDQAKDRIRVKARLVAADRKELLQWAKQRSS</sequence>
<dbReference type="SUPFAM" id="SSF63737">
    <property type="entry name" value="Leukotriene A4 hydrolase N-terminal domain"/>
    <property type="match status" value="1"/>
</dbReference>
<dbReference type="PRINTS" id="PR00756">
    <property type="entry name" value="ALADIPTASE"/>
</dbReference>
<accession>A0ABR2UZV8</accession>
<dbReference type="Pfam" id="PF01433">
    <property type="entry name" value="Peptidase_M1"/>
    <property type="match status" value="1"/>
</dbReference>
<comment type="caution">
    <text evidence="12">The sequence shown here is derived from an EMBL/GenBank/DDBJ whole genome shotgun (WGS) entry which is preliminary data.</text>
</comment>
<dbReference type="InterPro" id="IPR014782">
    <property type="entry name" value="Peptidase_M1_dom"/>
</dbReference>